<evidence type="ECO:0000313" key="2">
    <source>
        <dbReference type="Proteomes" id="UP000188246"/>
    </source>
</evidence>
<accession>A0A1Q2D4G5</accession>
<protein>
    <submittedName>
        <fullName evidence="1">Uncharacterized protein</fullName>
    </submittedName>
</protein>
<dbReference type="AlphaFoldDB" id="A0A1Q2D4G5"/>
<organism evidence="1 2">
    <name type="scientific">Vagococcus penaei</name>
    <dbReference type="NCBI Taxonomy" id="633807"/>
    <lineage>
        <taxon>Bacteria</taxon>
        <taxon>Bacillati</taxon>
        <taxon>Bacillota</taxon>
        <taxon>Bacilli</taxon>
        <taxon>Lactobacillales</taxon>
        <taxon>Enterococcaceae</taxon>
        <taxon>Vagococcus</taxon>
    </lineage>
</organism>
<evidence type="ECO:0000313" key="1">
    <source>
        <dbReference type="EMBL" id="AQP53286.1"/>
    </source>
</evidence>
<dbReference type="Proteomes" id="UP000188246">
    <property type="component" value="Chromosome"/>
</dbReference>
<proteinExistence type="predicted"/>
<dbReference type="InterPro" id="IPR032364">
    <property type="entry name" value="GramPos_pilinD1_N"/>
</dbReference>
<dbReference type="EMBL" id="CP019609">
    <property type="protein sequence ID" value="AQP53286.1"/>
    <property type="molecule type" value="Genomic_DNA"/>
</dbReference>
<sequence length="146" mass="16636">MEQFDHAKSLTGIGFEIYNVSAKFWQAYDEALGTNKTPTTEEPKTAIKTASNSIERKYQNGQVPRTGLIDQERNTDINGQVSFTVPFKLNKQYQVYLFLETSVPSNINEKADLMIVVLPIQNPETNTLLTDIQLYPKNSIKEEFNK</sequence>
<name>A0A1Q2D4G5_9ENTE</name>
<dbReference type="Gene3D" id="2.60.40.10">
    <property type="entry name" value="Immunoglobulins"/>
    <property type="match status" value="1"/>
</dbReference>
<dbReference type="Pfam" id="PF16555">
    <property type="entry name" value="GramPos_pilinD1"/>
    <property type="match status" value="1"/>
</dbReference>
<reference evidence="1 2" key="1">
    <citation type="journal article" date="2010" name="Int. J. Syst. Evol. Microbiol.">
        <title>Vagococcus penaei sp. nov., isolated from spoilage microbiota of cooked shrimp (Penaeus vannamei).</title>
        <authorList>
            <person name="Jaffres E."/>
            <person name="Prevost H."/>
            <person name="Rossero A."/>
            <person name="Joffraud J.J."/>
            <person name="Dousset X."/>
        </authorList>
    </citation>
    <scope>NUCLEOTIDE SEQUENCE [LARGE SCALE GENOMIC DNA]</scope>
    <source>
        <strain evidence="1 2">CD276</strain>
    </source>
</reference>
<dbReference type="RefSeq" id="WP_077275380.1">
    <property type="nucleotide sequence ID" value="NZ_CP019609.1"/>
</dbReference>
<dbReference type="InterPro" id="IPR013783">
    <property type="entry name" value="Ig-like_fold"/>
</dbReference>
<keyword evidence="2" id="KW-1185">Reference proteome</keyword>
<dbReference type="STRING" id="633807.BW732_02905"/>
<dbReference type="KEGG" id="vpi:BW732_02905"/>
<gene>
    <name evidence="1" type="ORF">BW732_02905</name>
</gene>